<organism evidence="2 3">
    <name type="scientific">Toxocara canis</name>
    <name type="common">Canine roundworm</name>
    <dbReference type="NCBI Taxonomy" id="6265"/>
    <lineage>
        <taxon>Eukaryota</taxon>
        <taxon>Metazoa</taxon>
        <taxon>Ecdysozoa</taxon>
        <taxon>Nematoda</taxon>
        <taxon>Chromadorea</taxon>
        <taxon>Rhabditida</taxon>
        <taxon>Spirurina</taxon>
        <taxon>Ascaridomorpha</taxon>
        <taxon>Ascaridoidea</taxon>
        <taxon>Toxocaridae</taxon>
        <taxon>Toxocara</taxon>
    </lineage>
</organism>
<evidence type="ECO:0000313" key="1">
    <source>
        <dbReference type="EMBL" id="VDM41774.1"/>
    </source>
</evidence>
<protein>
    <submittedName>
        <fullName evidence="3">DUF5641 domain-containing protein</fullName>
    </submittedName>
</protein>
<dbReference type="EMBL" id="UYWY01020502">
    <property type="protein sequence ID" value="VDM41774.1"/>
    <property type="molecule type" value="Genomic_DNA"/>
</dbReference>
<reference evidence="1 2" key="2">
    <citation type="submission" date="2018-11" db="EMBL/GenBank/DDBJ databases">
        <authorList>
            <consortium name="Pathogen Informatics"/>
        </authorList>
    </citation>
    <scope>NUCLEOTIDE SEQUENCE [LARGE SCALE GENOMIC DNA]</scope>
</reference>
<reference evidence="3" key="1">
    <citation type="submission" date="2016-06" db="UniProtKB">
        <authorList>
            <consortium name="WormBaseParasite"/>
        </authorList>
    </citation>
    <scope>IDENTIFICATION</scope>
</reference>
<evidence type="ECO:0000313" key="3">
    <source>
        <dbReference type="WBParaSite" id="TCNE_0001045301-mRNA-1"/>
    </source>
</evidence>
<dbReference type="Proteomes" id="UP000050794">
    <property type="component" value="Unassembled WGS sequence"/>
</dbReference>
<evidence type="ECO:0000313" key="2">
    <source>
        <dbReference type="Proteomes" id="UP000050794"/>
    </source>
</evidence>
<keyword evidence="2" id="KW-1185">Reference proteome</keyword>
<dbReference type="AlphaFoldDB" id="A0A183UPN3"/>
<proteinExistence type="predicted"/>
<gene>
    <name evidence="1" type="ORF">TCNE_LOCUS10453</name>
</gene>
<accession>A0A183UPN3</accession>
<sequence length="146" mass="16155">MEWYQTAHQQSLSAKRTFPEVNEIVLLNDSPCSRGFWPLGIVEALNLEPSKIKKATIRLSNEPVVSAVTAQACEEIRSTKGFGSLQLEKTGYVLTVDNMPIDPCLANVTVCNASNGKCTAEGRIILWGGKLLVEQCTWHRVDTYLT</sequence>
<dbReference type="WBParaSite" id="TCNE_0001045301-mRNA-1">
    <property type="protein sequence ID" value="TCNE_0001045301-mRNA-1"/>
    <property type="gene ID" value="TCNE_0001045301"/>
</dbReference>
<name>A0A183UPN3_TOXCA</name>